<evidence type="ECO:0000313" key="1">
    <source>
        <dbReference type="EMBL" id="KLU84084.1"/>
    </source>
</evidence>
<dbReference type="Proteomes" id="UP000011715">
    <property type="component" value="Unassembled WGS sequence"/>
</dbReference>
<reference evidence="1" key="1">
    <citation type="submission" date="2010-05" db="EMBL/GenBank/DDBJ databases">
        <title>The Genome Sequence of Magnaporthe poae strain ATCC 64411.</title>
        <authorList>
            <consortium name="The Broad Institute Genome Sequencing Platform"/>
            <consortium name="Broad Institute Genome Sequencing Center for Infectious Disease"/>
            <person name="Ma L.-J."/>
            <person name="Dead R."/>
            <person name="Young S."/>
            <person name="Zeng Q."/>
            <person name="Koehrsen M."/>
            <person name="Alvarado L."/>
            <person name="Berlin A."/>
            <person name="Chapman S.B."/>
            <person name="Chen Z."/>
            <person name="Freedman E."/>
            <person name="Gellesch M."/>
            <person name="Goldberg J."/>
            <person name="Griggs A."/>
            <person name="Gujja S."/>
            <person name="Heilman E.R."/>
            <person name="Heiman D."/>
            <person name="Hepburn T."/>
            <person name="Howarth C."/>
            <person name="Jen D."/>
            <person name="Larson L."/>
            <person name="Mehta T."/>
            <person name="Neiman D."/>
            <person name="Pearson M."/>
            <person name="Roberts A."/>
            <person name="Saif S."/>
            <person name="Shea T."/>
            <person name="Shenoy N."/>
            <person name="Sisk P."/>
            <person name="Stolte C."/>
            <person name="Sykes S."/>
            <person name="Walk T."/>
            <person name="White J."/>
            <person name="Yandava C."/>
            <person name="Haas B."/>
            <person name="Nusbaum C."/>
            <person name="Birren B."/>
        </authorList>
    </citation>
    <scope>NUCLEOTIDE SEQUENCE</scope>
    <source>
        <strain evidence="1">ATCC 64411</strain>
    </source>
</reference>
<protein>
    <submittedName>
        <fullName evidence="1 2">Uncharacterized protein</fullName>
    </submittedName>
</protein>
<evidence type="ECO:0000313" key="3">
    <source>
        <dbReference type="Proteomes" id="UP000011715"/>
    </source>
</evidence>
<reference evidence="2" key="4">
    <citation type="journal article" date="2015" name="G3 (Bethesda)">
        <title>Genome sequences of three phytopathogenic species of the Magnaporthaceae family of fungi.</title>
        <authorList>
            <person name="Okagaki L.H."/>
            <person name="Nunes C.C."/>
            <person name="Sailsbery J."/>
            <person name="Clay B."/>
            <person name="Brown D."/>
            <person name="John T."/>
            <person name="Oh Y."/>
            <person name="Young N."/>
            <person name="Fitzgerald M."/>
            <person name="Haas B.J."/>
            <person name="Zeng Q."/>
            <person name="Young S."/>
            <person name="Adiconis X."/>
            <person name="Fan L."/>
            <person name="Levin J.Z."/>
            <person name="Mitchell T.K."/>
            <person name="Okubara P.A."/>
            <person name="Farman M.L."/>
            <person name="Kohn L.M."/>
            <person name="Birren B."/>
            <person name="Ma L.-J."/>
            <person name="Dean R.A."/>
        </authorList>
    </citation>
    <scope>NUCLEOTIDE SEQUENCE</scope>
    <source>
        <strain evidence="2">ATCC 64411 / 73-15</strain>
    </source>
</reference>
<sequence>MCADQSRSLYTALCPLWARISRSPVIQLAHAIGGELGRTGQANETDETAQHQQAFTDCSSISFGISFGINNLGARGIFASSPTPRLISPVPAKAVILSFSPCGNQVLDIGQPAPVQLQLVVFRYLSTLAAEFTITY</sequence>
<accession>A0A0C4DT70</accession>
<name>A0A0C4DT70_MAGP6</name>
<gene>
    <name evidence="1" type="ORF">MAPG_03129</name>
</gene>
<dbReference type="EnsemblFungi" id="MAPG_03129T0">
    <property type="protein sequence ID" value="MAPG_03129T0"/>
    <property type="gene ID" value="MAPG_03129"/>
</dbReference>
<reference evidence="3" key="2">
    <citation type="submission" date="2010-05" db="EMBL/GenBank/DDBJ databases">
        <title>The genome sequence of Magnaporthe poae strain ATCC 64411.</title>
        <authorList>
            <person name="Ma L.-J."/>
            <person name="Dead R."/>
            <person name="Young S."/>
            <person name="Zeng Q."/>
            <person name="Koehrsen M."/>
            <person name="Alvarado L."/>
            <person name="Berlin A."/>
            <person name="Chapman S.B."/>
            <person name="Chen Z."/>
            <person name="Freedman E."/>
            <person name="Gellesch M."/>
            <person name="Goldberg J."/>
            <person name="Griggs A."/>
            <person name="Gujja S."/>
            <person name="Heilman E.R."/>
            <person name="Heiman D."/>
            <person name="Hepburn T."/>
            <person name="Howarth C."/>
            <person name="Jen D."/>
            <person name="Larson L."/>
            <person name="Mehta T."/>
            <person name="Neiman D."/>
            <person name="Pearson M."/>
            <person name="Roberts A."/>
            <person name="Saif S."/>
            <person name="Shea T."/>
            <person name="Shenoy N."/>
            <person name="Sisk P."/>
            <person name="Stolte C."/>
            <person name="Sykes S."/>
            <person name="Walk T."/>
            <person name="White J."/>
            <person name="Yandava C."/>
            <person name="Haas B."/>
            <person name="Nusbaum C."/>
            <person name="Birren B."/>
        </authorList>
    </citation>
    <scope>NUCLEOTIDE SEQUENCE [LARGE SCALE GENOMIC DNA]</scope>
    <source>
        <strain evidence="3">ATCC 64411 / 73-15</strain>
    </source>
</reference>
<dbReference type="VEuPathDB" id="FungiDB:MAPG_03129"/>
<reference evidence="2" key="5">
    <citation type="submission" date="2015-06" db="UniProtKB">
        <authorList>
            <consortium name="EnsemblFungi"/>
        </authorList>
    </citation>
    <scope>IDENTIFICATION</scope>
    <source>
        <strain evidence="2">ATCC 64411</strain>
    </source>
</reference>
<dbReference type="AlphaFoldDB" id="A0A0C4DT70"/>
<reference evidence="1" key="3">
    <citation type="submission" date="2011-03" db="EMBL/GenBank/DDBJ databases">
        <title>Annotation of Magnaporthe poae ATCC 64411.</title>
        <authorList>
            <person name="Ma L.-J."/>
            <person name="Dead R."/>
            <person name="Young S.K."/>
            <person name="Zeng Q."/>
            <person name="Gargeya S."/>
            <person name="Fitzgerald M."/>
            <person name="Haas B."/>
            <person name="Abouelleil A."/>
            <person name="Alvarado L."/>
            <person name="Arachchi H.M."/>
            <person name="Berlin A."/>
            <person name="Brown A."/>
            <person name="Chapman S.B."/>
            <person name="Chen Z."/>
            <person name="Dunbar C."/>
            <person name="Freedman E."/>
            <person name="Gearin G."/>
            <person name="Gellesch M."/>
            <person name="Goldberg J."/>
            <person name="Griggs A."/>
            <person name="Gujja S."/>
            <person name="Heiman D."/>
            <person name="Howarth C."/>
            <person name="Larson L."/>
            <person name="Lui A."/>
            <person name="MacDonald P.J.P."/>
            <person name="Mehta T."/>
            <person name="Montmayeur A."/>
            <person name="Murphy C."/>
            <person name="Neiman D."/>
            <person name="Pearson M."/>
            <person name="Priest M."/>
            <person name="Roberts A."/>
            <person name="Saif S."/>
            <person name="Shea T."/>
            <person name="Shenoy N."/>
            <person name="Sisk P."/>
            <person name="Stolte C."/>
            <person name="Sykes S."/>
            <person name="Yandava C."/>
            <person name="Wortman J."/>
            <person name="Nusbaum C."/>
            <person name="Birren B."/>
        </authorList>
    </citation>
    <scope>NUCLEOTIDE SEQUENCE</scope>
    <source>
        <strain evidence="1">ATCC 64411</strain>
    </source>
</reference>
<keyword evidence="3" id="KW-1185">Reference proteome</keyword>
<proteinExistence type="predicted"/>
<organism evidence="2 3">
    <name type="scientific">Magnaporthiopsis poae (strain ATCC 64411 / 73-15)</name>
    <name type="common">Kentucky bluegrass fungus</name>
    <name type="synonym">Magnaporthe poae</name>
    <dbReference type="NCBI Taxonomy" id="644358"/>
    <lineage>
        <taxon>Eukaryota</taxon>
        <taxon>Fungi</taxon>
        <taxon>Dikarya</taxon>
        <taxon>Ascomycota</taxon>
        <taxon>Pezizomycotina</taxon>
        <taxon>Sordariomycetes</taxon>
        <taxon>Sordariomycetidae</taxon>
        <taxon>Magnaporthales</taxon>
        <taxon>Magnaporthaceae</taxon>
        <taxon>Magnaporthiopsis</taxon>
    </lineage>
</organism>
<dbReference type="EMBL" id="ADBL01000762">
    <property type="status" value="NOT_ANNOTATED_CDS"/>
    <property type="molecule type" value="Genomic_DNA"/>
</dbReference>
<evidence type="ECO:0000313" key="2">
    <source>
        <dbReference type="EnsemblFungi" id="MAPG_03129T0"/>
    </source>
</evidence>
<dbReference type="EMBL" id="GL876967">
    <property type="protein sequence ID" value="KLU84084.1"/>
    <property type="molecule type" value="Genomic_DNA"/>
</dbReference>